<evidence type="ECO:0000256" key="1">
    <source>
        <dbReference type="SAM" id="Phobius"/>
    </source>
</evidence>
<accession>A0A2T0M6D4</accession>
<organism evidence="2 3">
    <name type="scientific">Nonomuraea fuscirosea</name>
    <dbReference type="NCBI Taxonomy" id="1291556"/>
    <lineage>
        <taxon>Bacteria</taxon>
        <taxon>Bacillati</taxon>
        <taxon>Actinomycetota</taxon>
        <taxon>Actinomycetes</taxon>
        <taxon>Streptosporangiales</taxon>
        <taxon>Streptosporangiaceae</taxon>
        <taxon>Nonomuraea</taxon>
    </lineage>
</organism>
<gene>
    <name evidence="2" type="ORF">B0I32_129139</name>
</gene>
<keyword evidence="1" id="KW-1133">Transmembrane helix</keyword>
<dbReference type="Proteomes" id="UP000238312">
    <property type="component" value="Unassembled WGS sequence"/>
</dbReference>
<keyword evidence="1" id="KW-0472">Membrane</keyword>
<dbReference type="AlphaFoldDB" id="A0A2T0M6D4"/>
<proteinExistence type="predicted"/>
<comment type="caution">
    <text evidence="2">The sequence shown here is derived from an EMBL/GenBank/DDBJ whole genome shotgun (WGS) entry which is preliminary data.</text>
</comment>
<evidence type="ECO:0000313" key="3">
    <source>
        <dbReference type="Proteomes" id="UP000238312"/>
    </source>
</evidence>
<name>A0A2T0M6D4_9ACTN</name>
<feature type="transmembrane region" description="Helical" evidence="1">
    <location>
        <begin position="12"/>
        <end position="34"/>
    </location>
</feature>
<evidence type="ECO:0000313" key="2">
    <source>
        <dbReference type="EMBL" id="PRX53021.1"/>
    </source>
</evidence>
<reference evidence="2 3" key="1">
    <citation type="submission" date="2018-03" db="EMBL/GenBank/DDBJ databases">
        <title>Genomic Encyclopedia of Type Strains, Phase III (KMG-III): the genomes of soil and plant-associated and newly described type strains.</title>
        <authorList>
            <person name="Whitman W."/>
        </authorList>
    </citation>
    <scope>NUCLEOTIDE SEQUENCE [LARGE SCALE GENOMIC DNA]</scope>
    <source>
        <strain evidence="2 3">CGMCC 4.7104</strain>
    </source>
</reference>
<sequence length="191" mass="19056">MNWTPARLTGPLSRWWLPLSLTTGLLGGLAYTLAGQAVYTSDAYVVVVAGGEATRAGDYAAAYARVAAQPGVLGVAAADLDGLSVAASPDAPLIRLTAAAPTAAEAAGRADRLATALIAYAGTHASDTHVRLAPFAGASSPSRPSAPVPLVNLAVGGCAAVLAGGLLRLAAPPARRRAVREQMPEPVGANA</sequence>
<keyword evidence="3" id="KW-1185">Reference proteome</keyword>
<feature type="transmembrane region" description="Helical" evidence="1">
    <location>
        <begin position="150"/>
        <end position="171"/>
    </location>
</feature>
<protein>
    <submittedName>
        <fullName evidence="2">Capsular polysaccharide biosynthesis protein</fullName>
    </submittedName>
</protein>
<dbReference type="EMBL" id="PVNG01000029">
    <property type="protein sequence ID" value="PRX53021.1"/>
    <property type="molecule type" value="Genomic_DNA"/>
</dbReference>
<dbReference type="RefSeq" id="WP_106251300.1">
    <property type="nucleotide sequence ID" value="NZ_PVNG01000029.1"/>
</dbReference>
<keyword evidence="1" id="KW-0812">Transmembrane</keyword>